<reference evidence="2" key="1">
    <citation type="journal article" date="2020" name="Stud. Mycol.">
        <title>101 Dothideomycetes genomes: a test case for predicting lifestyles and emergence of pathogens.</title>
        <authorList>
            <person name="Haridas S."/>
            <person name="Albert R."/>
            <person name="Binder M."/>
            <person name="Bloem J."/>
            <person name="Labutti K."/>
            <person name="Salamov A."/>
            <person name="Andreopoulos B."/>
            <person name="Baker S."/>
            <person name="Barry K."/>
            <person name="Bills G."/>
            <person name="Bluhm B."/>
            <person name="Cannon C."/>
            <person name="Castanera R."/>
            <person name="Culley D."/>
            <person name="Daum C."/>
            <person name="Ezra D."/>
            <person name="Gonzalez J."/>
            <person name="Henrissat B."/>
            <person name="Kuo A."/>
            <person name="Liang C."/>
            <person name="Lipzen A."/>
            <person name="Lutzoni F."/>
            <person name="Magnuson J."/>
            <person name="Mondo S."/>
            <person name="Nolan M."/>
            <person name="Ohm R."/>
            <person name="Pangilinan J."/>
            <person name="Park H.-J."/>
            <person name="Ramirez L."/>
            <person name="Alfaro M."/>
            <person name="Sun H."/>
            <person name="Tritt A."/>
            <person name="Yoshinaga Y."/>
            <person name="Zwiers L.-H."/>
            <person name="Turgeon B."/>
            <person name="Goodwin S."/>
            <person name="Spatafora J."/>
            <person name="Crous P."/>
            <person name="Grigoriev I."/>
        </authorList>
    </citation>
    <scope>NUCLEOTIDE SEQUENCE</scope>
    <source>
        <strain evidence="2">CBS 107.79</strain>
    </source>
</reference>
<sequence>MPFSYRRNEADPSIESLEIASRNSHQSPLLRLPAELRMKIYEFALAEGTVKVEMVNPPGSIYALTSMACRVIRVVSKERNLLALLYVCRQVNHEAYLIPFKVNRFKGPRCFLTGDAQEFRFTLVGQPSKGFPDQRPYMDITPYL</sequence>
<evidence type="ECO:0000313" key="3">
    <source>
        <dbReference type="Proteomes" id="UP000800036"/>
    </source>
</evidence>
<dbReference type="EMBL" id="ML976675">
    <property type="protein sequence ID" value="KAF1974250.1"/>
    <property type="molecule type" value="Genomic_DNA"/>
</dbReference>
<dbReference type="Proteomes" id="UP000800036">
    <property type="component" value="Unassembled WGS sequence"/>
</dbReference>
<dbReference type="InterPro" id="IPR038883">
    <property type="entry name" value="AN11006-like"/>
</dbReference>
<gene>
    <name evidence="2" type="ORF">BU23DRAFT_112915</name>
</gene>
<organism evidence="2 3">
    <name type="scientific">Bimuria novae-zelandiae CBS 107.79</name>
    <dbReference type="NCBI Taxonomy" id="1447943"/>
    <lineage>
        <taxon>Eukaryota</taxon>
        <taxon>Fungi</taxon>
        <taxon>Dikarya</taxon>
        <taxon>Ascomycota</taxon>
        <taxon>Pezizomycotina</taxon>
        <taxon>Dothideomycetes</taxon>
        <taxon>Pleosporomycetidae</taxon>
        <taxon>Pleosporales</taxon>
        <taxon>Massarineae</taxon>
        <taxon>Didymosphaeriaceae</taxon>
        <taxon>Bimuria</taxon>
    </lineage>
</organism>
<protein>
    <recommendedName>
        <fullName evidence="1">2EXR domain-containing protein</fullName>
    </recommendedName>
</protein>
<evidence type="ECO:0000313" key="2">
    <source>
        <dbReference type="EMBL" id="KAF1974250.1"/>
    </source>
</evidence>
<feature type="domain" description="2EXR" evidence="1">
    <location>
        <begin position="31"/>
        <end position="103"/>
    </location>
</feature>
<accession>A0A6A5VC22</accession>
<dbReference type="AlphaFoldDB" id="A0A6A5VC22"/>
<proteinExistence type="predicted"/>
<dbReference type="Pfam" id="PF20150">
    <property type="entry name" value="2EXR"/>
    <property type="match status" value="1"/>
</dbReference>
<dbReference type="OrthoDB" id="5413827at2759"/>
<dbReference type="PANTHER" id="PTHR42085">
    <property type="entry name" value="F-BOX DOMAIN-CONTAINING PROTEIN"/>
    <property type="match status" value="1"/>
</dbReference>
<name>A0A6A5VC22_9PLEO</name>
<dbReference type="PANTHER" id="PTHR42085:SF1">
    <property type="entry name" value="F-BOX DOMAIN-CONTAINING PROTEIN"/>
    <property type="match status" value="1"/>
</dbReference>
<dbReference type="InterPro" id="IPR045518">
    <property type="entry name" value="2EXR"/>
</dbReference>
<keyword evidence="3" id="KW-1185">Reference proteome</keyword>
<evidence type="ECO:0000259" key="1">
    <source>
        <dbReference type="Pfam" id="PF20150"/>
    </source>
</evidence>